<evidence type="ECO:0000313" key="2">
    <source>
        <dbReference type="Proteomes" id="UP000268093"/>
    </source>
</evidence>
<accession>A0A433DE45</accession>
<sequence>MRSPGRISVEVQLSNQLRQVNAIDPLFPLFVKTPLPKRPVLRQRVTSTDGSPPLISTDESPLLISTDGSPPLIHRRVTSIDELTSADTSPPSRASKVVSPLIEKGSRTLPICNLSHIVKCSSAAPALSLYQSLKETSIYHLTGTLRRSSSSLGLCRRVTSLD</sequence>
<proteinExistence type="predicted"/>
<comment type="caution">
    <text evidence="1">The sequence shown here is derived from an EMBL/GenBank/DDBJ whole genome shotgun (WGS) entry which is preliminary data.</text>
</comment>
<dbReference type="AlphaFoldDB" id="A0A433DE45"/>
<dbReference type="Proteomes" id="UP000268093">
    <property type="component" value="Unassembled WGS sequence"/>
</dbReference>
<evidence type="ECO:0000313" key="1">
    <source>
        <dbReference type="EMBL" id="RUP49084.1"/>
    </source>
</evidence>
<protein>
    <submittedName>
        <fullName evidence="1">Uncharacterized protein</fullName>
    </submittedName>
</protein>
<name>A0A433DE45_9FUNG</name>
<reference evidence="1 2" key="1">
    <citation type="journal article" date="2018" name="New Phytol.">
        <title>Phylogenomics of Endogonaceae and evolution of mycorrhizas within Mucoromycota.</title>
        <authorList>
            <person name="Chang Y."/>
            <person name="Desiro A."/>
            <person name="Na H."/>
            <person name="Sandor L."/>
            <person name="Lipzen A."/>
            <person name="Clum A."/>
            <person name="Barry K."/>
            <person name="Grigoriev I.V."/>
            <person name="Martin F.M."/>
            <person name="Stajich J.E."/>
            <person name="Smith M.E."/>
            <person name="Bonito G."/>
            <person name="Spatafora J.W."/>
        </authorList>
    </citation>
    <scope>NUCLEOTIDE SEQUENCE [LARGE SCALE GENOMIC DNA]</scope>
    <source>
        <strain evidence="1 2">GMNB39</strain>
    </source>
</reference>
<gene>
    <name evidence="1" type="ORF">BC936DRAFT_143326</name>
</gene>
<dbReference type="EMBL" id="RBNI01002625">
    <property type="protein sequence ID" value="RUP49084.1"/>
    <property type="molecule type" value="Genomic_DNA"/>
</dbReference>
<organism evidence="1 2">
    <name type="scientific">Jimgerdemannia flammicorona</name>
    <dbReference type="NCBI Taxonomy" id="994334"/>
    <lineage>
        <taxon>Eukaryota</taxon>
        <taxon>Fungi</taxon>
        <taxon>Fungi incertae sedis</taxon>
        <taxon>Mucoromycota</taxon>
        <taxon>Mucoromycotina</taxon>
        <taxon>Endogonomycetes</taxon>
        <taxon>Endogonales</taxon>
        <taxon>Endogonaceae</taxon>
        <taxon>Jimgerdemannia</taxon>
    </lineage>
</organism>
<keyword evidence="2" id="KW-1185">Reference proteome</keyword>